<dbReference type="InterPro" id="IPR011249">
    <property type="entry name" value="Metalloenz_LuxS/M16"/>
</dbReference>
<comment type="cofactor">
    <cofactor evidence="1">
        <name>Zn(2+)</name>
        <dbReference type="ChEBI" id="CHEBI:29105"/>
    </cofactor>
</comment>
<dbReference type="PROSITE" id="PS00143">
    <property type="entry name" value="INSULINASE"/>
    <property type="match status" value="1"/>
</dbReference>
<protein>
    <submittedName>
        <fullName evidence="8">Insulinase family protein</fullName>
    </submittedName>
</protein>
<evidence type="ECO:0000313" key="8">
    <source>
        <dbReference type="EMBL" id="WNO54478.1"/>
    </source>
</evidence>
<evidence type="ECO:0000259" key="7">
    <source>
        <dbReference type="Pfam" id="PF05193"/>
    </source>
</evidence>
<feature type="domain" description="Peptidase M16 C-terminal" evidence="7">
    <location>
        <begin position="715"/>
        <end position="893"/>
    </location>
</feature>
<comment type="similarity">
    <text evidence="2 4">Belongs to the peptidase M16 family.</text>
</comment>
<evidence type="ECO:0000259" key="6">
    <source>
        <dbReference type="Pfam" id="PF00675"/>
    </source>
</evidence>
<evidence type="ECO:0000256" key="2">
    <source>
        <dbReference type="ARBA" id="ARBA00007261"/>
    </source>
</evidence>
<gene>
    <name evidence="8" type="ORF">RPR59_04275</name>
</gene>
<dbReference type="InterPro" id="IPR050361">
    <property type="entry name" value="MPP/UQCRC_Complex"/>
</dbReference>
<dbReference type="PANTHER" id="PTHR11851:SF49">
    <property type="entry name" value="MITOCHONDRIAL-PROCESSING PEPTIDASE SUBUNIT ALPHA"/>
    <property type="match status" value="1"/>
</dbReference>
<keyword evidence="3" id="KW-0378">Hydrolase</keyword>
<evidence type="ECO:0000256" key="4">
    <source>
        <dbReference type="RuleBase" id="RU004447"/>
    </source>
</evidence>
<feature type="domain" description="Peptidase M16 N-terminal" evidence="6">
    <location>
        <begin position="87"/>
        <end position="198"/>
    </location>
</feature>
<dbReference type="EMBL" id="CP135076">
    <property type="protein sequence ID" value="WNO54478.1"/>
    <property type="molecule type" value="Genomic_DNA"/>
</dbReference>
<dbReference type="PANTHER" id="PTHR11851">
    <property type="entry name" value="METALLOPROTEASE"/>
    <property type="match status" value="1"/>
</dbReference>
<keyword evidence="9" id="KW-1185">Reference proteome</keyword>
<keyword evidence="3" id="KW-0482">Metalloprotease</keyword>
<accession>A0ABZ0BAU4</accession>
<sequence length="967" mass="104176">MRFPSSALRSVLLLVLTSLLIVPPSLAQTGQPTHVTATALQPTTMPESEKPWLYKGSDIPPNPAWTFGVLPNGLRYAVRHNGVPPGQVAIRVRIDAGSLMEKDSERGYAHLLEHLAFRGSEYAGDMESKRIWQRLGVTFGSDTNAATTFTDTVFKLDLPSATETSLDESMHILAGMMRAPDLDQAALDAERPVVLAEQRERPGPQIRFDKVTRGLFFDGQPLADRAPIGTTKTLQAATPASVRAFHDRWYRPSRAVIVIAGDMDPALFEAMIKKHFGAWQGKGRDPKTPDFGSPHPGAPFAATVSEANFPPIVAMAYLRPWTIGDDTILFNQRRMVDQIAVRIVNRRLERRARAGGSFIRASASLDDVARSANVTTVNVLPMDGDWKAALHDVRAVIADARRHPPTQAEIDREVEEIKAAMVRAVAGARIEAGAVQADTMVEAVDVHETTGSPDISLGILQGAIDKHFFTPDRILAASKKVFDGVALRGVLNSPEADPGARKALADALTEDITDIASARAKSSTVTFDDLPAFGAPGTVESRSPILANPPIEKVVFSNGVNLLLFANPAETNRAFVSVRFGHGYNAIPADHMTPAWAGEIALAASGIGDLGVDELEQLTGDREIDLDFSIADDAFVFAGQTTPADVADQLRLIAAKLAHPGWDPNPVNRARAMTLAGYDAMTSSPEGVLTRDLAGLLHDGDPRWATPSREQVAALTPESFRSFWEPVLARGPIEVQVYGDIEPDKVISAVARTFGAMKPRPGTPIDPPAVRFPDHAADPVVRHHSGAKDQAAAVIAWPTGGGSAAIGESRRLEILSAIFGDRMLDELRSEAGVSYTPQVASQWPIGLASGGDILAVGMVPPDKTDLFFSIARRIAADLVANPVSQDELSRALQPMKQYLMRASTGSSFWMRQTAGGAFDPNRIAGVNSIVADYGQTRPADIQALARKYLVPSKDWTMVVLPDEAEKP</sequence>
<feature type="domain" description="Peptidase M16 C-terminal" evidence="7">
    <location>
        <begin position="238"/>
        <end position="414"/>
    </location>
</feature>
<dbReference type="SUPFAM" id="SSF63411">
    <property type="entry name" value="LuxS/MPP-like metallohydrolase"/>
    <property type="match status" value="3"/>
</dbReference>
<dbReference type="Pfam" id="PF00675">
    <property type="entry name" value="Peptidase_M16"/>
    <property type="match status" value="1"/>
</dbReference>
<dbReference type="Pfam" id="PF05193">
    <property type="entry name" value="Peptidase_M16_C"/>
    <property type="match status" value="2"/>
</dbReference>
<dbReference type="Gene3D" id="3.30.830.10">
    <property type="entry name" value="Metalloenzyme, LuxS/M16 peptidase-like"/>
    <property type="match status" value="4"/>
</dbReference>
<evidence type="ECO:0000256" key="3">
    <source>
        <dbReference type="ARBA" id="ARBA00023049"/>
    </source>
</evidence>
<evidence type="ECO:0000256" key="1">
    <source>
        <dbReference type="ARBA" id="ARBA00001947"/>
    </source>
</evidence>
<feature type="signal peptide" evidence="5">
    <location>
        <begin position="1"/>
        <end position="27"/>
    </location>
</feature>
<keyword evidence="3" id="KW-0645">Protease</keyword>
<dbReference type="InterPro" id="IPR007863">
    <property type="entry name" value="Peptidase_M16_C"/>
</dbReference>
<organism evidence="8 9">
    <name type="scientific">Stakelama saccharophila</name>
    <dbReference type="NCBI Taxonomy" id="3075605"/>
    <lineage>
        <taxon>Bacteria</taxon>
        <taxon>Pseudomonadati</taxon>
        <taxon>Pseudomonadota</taxon>
        <taxon>Alphaproteobacteria</taxon>
        <taxon>Sphingomonadales</taxon>
        <taxon>Sphingomonadaceae</taxon>
        <taxon>Stakelama</taxon>
    </lineage>
</organism>
<reference evidence="8 9" key="1">
    <citation type="submission" date="2023-09" db="EMBL/GenBank/DDBJ databases">
        <authorList>
            <person name="Rey-Velasco X."/>
        </authorList>
    </citation>
    <scope>NUCLEOTIDE SEQUENCE [LARGE SCALE GENOMIC DNA]</scope>
    <source>
        <strain evidence="8 9">W311</strain>
    </source>
</reference>
<feature type="chain" id="PRO_5046527437" evidence="5">
    <location>
        <begin position="28"/>
        <end position="967"/>
    </location>
</feature>
<dbReference type="InterPro" id="IPR001431">
    <property type="entry name" value="Pept_M16_Zn_BS"/>
</dbReference>
<keyword evidence="5" id="KW-0732">Signal</keyword>
<evidence type="ECO:0000256" key="5">
    <source>
        <dbReference type="SAM" id="SignalP"/>
    </source>
</evidence>
<proteinExistence type="inferred from homology"/>
<dbReference type="Proteomes" id="UP001302249">
    <property type="component" value="Chromosome"/>
</dbReference>
<evidence type="ECO:0000313" key="9">
    <source>
        <dbReference type="Proteomes" id="UP001302249"/>
    </source>
</evidence>
<dbReference type="RefSeq" id="WP_313917011.1">
    <property type="nucleotide sequence ID" value="NZ_CP135076.1"/>
</dbReference>
<name>A0ABZ0BAU4_9SPHN</name>
<dbReference type="InterPro" id="IPR011765">
    <property type="entry name" value="Pept_M16_N"/>
</dbReference>